<gene>
    <name evidence="12" type="ORF">A3770_06p43770</name>
</gene>
<protein>
    <submittedName>
        <fullName evidence="12">Arsenical-resistance protein</fullName>
    </submittedName>
</protein>
<dbReference type="NCBIfam" id="TIGR00832">
    <property type="entry name" value="acr3"/>
    <property type="match status" value="1"/>
</dbReference>
<dbReference type="STRING" id="1764295.A0A5B8MN13"/>
<comment type="subcellular location">
    <subcellularLocation>
        <location evidence="1 9">Cell membrane</location>
        <topology evidence="1 9">Multi-pass membrane protein</topology>
    </subcellularLocation>
</comment>
<keyword evidence="6" id="KW-0059">Arsenical resistance</keyword>
<feature type="transmembrane region" description="Helical" evidence="11">
    <location>
        <begin position="74"/>
        <end position="90"/>
    </location>
</feature>
<feature type="compositionally biased region" description="Polar residues" evidence="10">
    <location>
        <begin position="398"/>
        <end position="410"/>
    </location>
</feature>
<evidence type="ECO:0000313" key="13">
    <source>
        <dbReference type="Proteomes" id="UP000316726"/>
    </source>
</evidence>
<feature type="region of interest" description="Disordered" evidence="10">
    <location>
        <begin position="1"/>
        <end position="31"/>
    </location>
</feature>
<comment type="similarity">
    <text evidence="2 9">Belongs to the arsenical resistance-3 (ACR3) (TC 2.A.59) family.</text>
</comment>
<dbReference type="InterPro" id="IPR004706">
    <property type="entry name" value="Arsenical-R_Acr3"/>
</dbReference>
<dbReference type="GO" id="GO:0015297">
    <property type="term" value="F:antiporter activity"/>
    <property type="evidence" value="ECO:0007669"/>
    <property type="project" value="UniProtKB-UniRule"/>
</dbReference>
<evidence type="ECO:0000256" key="6">
    <source>
        <dbReference type="ARBA" id="ARBA00022849"/>
    </source>
</evidence>
<dbReference type="GO" id="GO:0015104">
    <property type="term" value="F:antimonite transmembrane transporter activity"/>
    <property type="evidence" value="ECO:0007669"/>
    <property type="project" value="TreeGrafter"/>
</dbReference>
<feature type="transmembrane region" description="Helical" evidence="11">
    <location>
        <begin position="329"/>
        <end position="350"/>
    </location>
</feature>
<dbReference type="InterPro" id="IPR038770">
    <property type="entry name" value="Na+/solute_symporter_sf"/>
</dbReference>
<evidence type="ECO:0000256" key="4">
    <source>
        <dbReference type="ARBA" id="ARBA00022475"/>
    </source>
</evidence>
<reference evidence="12 13" key="1">
    <citation type="submission" date="2018-07" db="EMBL/GenBank/DDBJ databases">
        <title>The complete nuclear genome of the prasinophyte Chloropicon primus (CCMP1205).</title>
        <authorList>
            <person name="Pombert J.-F."/>
            <person name="Otis C."/>
            <person name="Turmel M."/>
            <person name="Lemieux C."/>
        </authorList>
    </citation>
    <scope>NUCLEOTIDE SEQUENCE [LARGE SCALE GENOMIC DNA]</scope>
    <source>
        <strain evidence="12 13">CCMP1205</strain>
    </source>
</reference>
<sequence length="410" mass="44895">METSSSSRVTDPPQQQPLSVEVSLPPSSDDGEKTKMALSWVDKLLTVWILLAVGLGIGLSQIDQVREGLKGAKVGTTNIPIAIGLVLMMYPPLAKVHYDWIPKLLVQVRPMVLSVVQNWILGPLLMFFLAFAFLKDYPEYLQGVILVGCARCIAMVIVWNEFAAGDSELCATLVALNSILTVFLYSFYAVALINKLAPALGVQTTSVTITMVQALESVAIYLGIPFALGVLSWLVLRRAKGEEWYYGKFAKWISPITLAALLYTIVIMFSMEGYQIITKPKELALCAAPMLIYFAVMFLGSFFMAYFLEMDYPKCATIAFTAASNNFELALAVALAVFGTGSAGAFATIIGPLVEIPVMLALVHVSNLFAKVCFKNGPWSWREWRNRRSRGKDDGDGATTSQKPDGVVQS</sequence>
<dbReference type="Proteomes" id="UP000316726">
    <property type="component" value="Chromosome 6"/>
</dbReference>
<dbReference type="Gene3D" id="1.20.1530.20">
    <property type="match status" value="1"/>
</dbReference>
<feature type="compositionally biased region" description="Polar residues" evidence="10">
    <location>
        <begin position="1"/>
        <end position="13"/>
    </location>
</feature>
<dbReference type="InterPro" id="IPR002657">
    <property type="entry name" value="BilAc:Na_symport/Acr3"/>
</dbReference>
<name>A0A5B8MN13_9CHLO</name>
<evidence type="ECO:0000256" key="9">
    <source>
        <dbReference type="PIRNR" id="PIRNR005508"/>
    </source>
</evidence>
<feature type="compositionally biased region" description="Low complexity" evidence="10">
    <location>
        <begin position="17"/>
        <end position="28"/>
    </location>
</feature>
<keyword evidence="8 9" id="KW-0472">Membrane</keyword>
<feature type="transmembrane region" description="Helical" evidence="11">
    <location>
        <begin position="218"/>
        <end position="237"/>
    </location>
</feature>
<feature type="region of interest" description="Disordered" evidence="10">
    <location>
        <begin position="385"/>
        <end position="410"/>
    </location>
</feature>
<dbReference type="EMBL" id="CP031039">
    <property type="protein sequence ID" value="QDZ21859.1"/>
    <property type="molecule type" value="Genomic_DNA"/>
</dbReference>
<dbReference type="AlphaFoldDB" id="A0A5B8MN13"/>
<proteinExistence type="inferred from homology"/>
<evidence type="ECO:0000256" key="7">
    <source>
        <dbReference type="ARBA" id="ARBA00022989"/>
    </source>
</evidence>
<dbReference type="PIRSF" id="PIRSF005508">
    <property type="entry name" value="Acr3"/>
    <property type="match status" value="1"/>
</dbReference>
<dbReference type="Pfam" id="PF01758">
    <property type="entry name" value="SBF"/>
    <property type="match status" value="1"/>
</dbReference>
<dbReference type="PANTHER" id="PTHR43057">
    <property type="entry name" value="ARSENITE EFFLUX TRANSPORTER"/>
    <property type="match status" value="1"/>
</dbReference>
<feature type="transmembrane region" description="Helical" evidence="11">
    <location>
        <begin position="44"/>
        <end position="62"/>
    </location>
</feature>
<dbReference type="GO" id="GO:0005886">
    <property type="term" value="C:plasma membrane"/>
    <property type="evidence" value="ECO:0007669"/>
    <property type="project" value="UniProtKB-SubCell"/>
</dbReference>
<evidence type="ECO:0000256" key="5">
    <source>
        <dbReference type="ARBA" id="ARBA00022692"/>
    </source>
</evidence>
<feature type="transmembrane region" description="Helical" evidence="11">
    <location>
        <begin position="171"/>
        <end position="193"/>
    </location>
</feature>
<dbReference type="GO" id="GO:0046685">
    <property type="term" value="P:response to arsenic-containing substance"/>
    <property type="evidence" value="ECO:0007669"/>
    <property type="project" value="UniProtKB-KW"/>
</dbReference>
<feature type="transmembrane region" description="Helical" evidence="11">
    <location>
        <begin position="249"/>
        <end position="270"/>
    </location>
</feature>
<feature type="transmembrane region" description="Helical" evidence="11">
    <location>
        <begin position="140"/>
        <end position="159"/>
    </location>
</feature>
<evidence type="ECO:0000313" key="12">
    <source>
        <dbReference type="EMBL" id="QDZ21859.1"/>
    </source>
</evidence>
<evidence type="ECO:0000256" key="2">
    <source>
        <dbReference type="ARBA" id="ARBA00010110"/>
    </source>
</evidence>
<organism evidence="12 13">
    <name type="scientific">Chloropicon primus</name>
    <dbReference type="NCBI Taxonomy" id="1764295"/>
    <lineage>
        <taxon>Eukaryota</taxon>
        <taxon>Viridiplantae</taxon>
        <taxon>Chlorophyta</taxon>
        <taxon>Chloropicophyceae</taxon>
        <taxon>Chloropicales</taxon>
        <taxon>Chloropicaceae</taxon>
        <taxon>Chloropicon</taxon>
    </lineage>
</organism>
<dbReference type="PANTHER" id="PTHR43057:SF1">
    <property type="entry name" value="ARSENICAL-RESISTANCE PROTEIN 3"/>
    <property type="match status" value="1"/>
</dbReference>
<feature type="transmembrane region" description="Helical" evidence="11">
    <location>
        <begin position="290"/>
        <end position="308"/>
    </location>
</feature>
<evidence type="ECO:0000256" key="3">
    <source>
        <dbReference type="ARBA" id="ARBA00022448"/>
    </source>
</evidence>
<accession>A0A5B8MN13</accession>
<evidence type="ECO:0000256" key="10">
    <source>
        <dbReference type="SAM" id="MobiDB-lite"/>
    </source>
</evidence>
<evidence type="ECO:0000256" key="1">
    <source>
        <dbReference type="ARBA" id="ARBA00004651"/>
    </source>
</evidence>
<dbReference type="FunFam" id="1.20.1530.20:FF:000009">
    <property type="entry name" value="Arsenite transporter, ACR3 family"/>
    <property type="match status" value="1"/>
</dbReference>
<feature type="transmembrane region" description="Helical" evidence="11">
    <location>
        <begin position="111"/>
        <end position="134"/>
    </location>
</feature>
<evidence type="ECO:0000256" key="8">
    <source>
        <dbReference type="ARBA" id="ARBA00023136"/>
    </source>
</evidence>
<dbReference type="OrthoDB" id="187348at2759"/>
<keyword evidence="4 9" id="KW-1003">Cell membrane</keyword>
<keyword evidence="3 9" id="KW-0813">Transport</keyword>
<feature type="compositionally biased region" description="Basic and acidic residues" evidence="10">
    <location>
        <begin position="385"/>
        <end position="395"/>
    </location>
</feature>
<evidence type="ECO:0000256" key="11">
    <source>
        <dbReference type="SAM" id="Phobius"/>
    </source>
</evidence>
<keyword evidence="13" id="KW-1185">Reference proteome</keyword>
<dbReference type="GO" id="GO:0015105">
    <property type="term" value="F:arsenite transmembrane transporter activity"/>
    <property type="evidence" value="ECO:0007669"/>
    <property type="project" value="TreeGrafter"/>
</dbReference>
<keyword evidence="5 9" id="KW-0812">Transmembrane</keyword>
<keyword evidence="7 9" id="KW-1133">Transmembrane helix</keyword>